<gene>
    <name evidence="3" type="ORF">QYE76_009469</name>
</gene>
<dbReference type="PANTHER" id="PTHR47389">
    <property type="entry name" value="OS09G0436400 PROTEIN"/>
    <property type="match status" value="1"/>
</dbReference>
<feature type="compositionally biased region" description="Low complexity" evidence="1">
    <location>
        <begin position="1"/>
        <end position="14"/>
    </location>
</feature>
<dbReference type="Gene3D" id="2.40.10.120">
    <property type="match status" value="1"/>
</dbReference>
<feature type="compositionally biased region" description="Low complexity" evidence="1">
    <location>
        <begin position="148"/>
        <end position="167"/>
    </location>
</feature>
<dbReference type="Proteomes" id="UP001231189">
    <property type="component" value="Unassembled WGS sequence"/>
</dbReference>
<organism evidence="3 4">
    <name type="scientific">Lolium multiflorum</name>
    <name type="common">Italian ryegrass</name>
    <name type="synonym">Lolium perenne subsp. multiflorum</name>
    <dbReference type="NCBI Taxonomy" id="4521"/>
    <lineage>
        <taxon>Eukaryota</taxon>
        <taxon>Viridiplantae</taxon>
        <taxon>Streptophyta</taxon>
        <taxon>Embryophyta</taxon>
        <taxon>Tracheophyta</taxon>
        <taxon>Spermatophyta</taxon>
        <taxon>Magnoliopsida</taxon>
        <taxon>Liliopsida</taxon>
        <taxon>Poales</taxon>
        <taxon>Poaceae</taxon>
        <taxon>BOP clade</taxon>
        <taxon>Pooideae</taxon>
        <taxon>Poodae</taxon>
        <taxon>Poeae</taxon>
        <taxon>Poeae Chloroplast Group 2 (Poeae type)</taxon>
        <taxon>Loliodinae</taxon>
        <taxon>Loliinae</taxon>
        <taxon>Lolium</taxon>
    </lineage>
</organism>
<evidence type="ECO:0000256" key="1">
    <source>
        <dbReference type="SAM" id="MobiDB-lite"/>
    </source>
</evidence>
<feature type="compositionally biased region" description="Basic residues" evidence="1">
    <location>
        <begin position="182"/>
        <end position="201"/>
    </location>
</feature>
<dbReference type="InterPro" id="IPR041489">
    <property type="entry name" value="PDZ_6"/>
</dbReference>
<dbReference type="InterPro" id="IPR036034">
    <property type="entry name" value="PDZ_sf"/>
</dbReference>
<feature type="region of interest" description="Disordered" evidence="1">
    <location>
        <begin position="1"/>
        <end position="22"/>
    </location>
</feature>
<evidence type="ECO:0000259" key="2">
    <source>
        <dbReference type="PROSITE" id="PS50106"/>
    </source>
</evidence>
<dbReference type="PANTHER" id="PTHR47389:SF5">
    <property type="entry name" value="OS09G0436700 PROTEIN"/>
    <property type="match status" value="1"/>
</dbReference>
<keyword evidence="4" id="KW-1185">Reference proteome</keyword>
<reference evidence="3" key="1">
    <citation type="submission" date="2023-07" db="EMBL/GenBank/DDBJ databases">
        <title>A chromosome-level genome assembly of Lolium multiflorum.</title>
        <authorList>
            <person name="Chen Y."/>
            <person name="Copetti D."/>
            <person name="Kolliker R."/>
            <person name="Studer B."/>
        </authorList>
    </citation>
    <scope>NUCLEOTIDE SEQUENCE</scope>
    <source>
        <strain evidence="3">02402/16</strain>
        <tissue evidence="3">Leaf</tissue>
    </source>
</reference>
<dbReference type="SUPFAM" id="SSF50494">
    <property type="entry name" value="Trypsin-like serine proteases"/>
    <property type="match status" value="1"/>
</dbReference>
<dbReference type="InterPro" id="IPR009003">
    <property type="entry name" value="Peptidase_S1_PA"/>
</dbReference>
<protein>
    <recommendedName>
        <fullName evidence="2">PDZ domain-containing protein</fullName>
    </recommendedName>
</protein>
<dbReference type="EMBL" id="JAUUTY010000001">
    <property type="protein sequence ID" value="KAK1692772.1"/>
    <property type="molecule type" value="Genomic_DNA"/>
</dbReference>
<evidence type="ECO:0000313" key="3">
    <source>
        <dbReference type="EMBL" id="KAK1692772.1"/>
    </source>
</evidence>
<dbReference type="AlphaFoldDB" id="A0AAD8TVC1"/>
<dbReference type="Gene3D" id="2.30.42.10">
    <property type="match status" value="1"/>
</dbReference>
<dbReference type="InterPro" id="IPR001478">
    <property type="entry name" value="PDZ"/>
</dbReference>
<evidence type="ECO:0000313" key="4">
    <source>
        <dbReference type="Proteomes" id="UP001231189"/>
    </source>
</evidence>
<feature type="domain" description="PDZ" evidence="2">
    <location>
        <begin position="524"/>
        <end position="564"/>
    </location>
</feature>
<dbReference type="PROSITE" id="PS50106">
    <property type="entry name" value="PDZ"/>
    <property type="match status" value="1"/>
</dbReference>
<feature type="region of interest" description="Disordered" evidence="1">
    <location>
        <begin position="620"/>
        <end position="643"/>
    </location>
</feature>
<proteinExistence type="predicted"/>
<feature type="compositionally biased region" description="Basic and acidic residues" evidence="1">
    <location>
        <begin position="632"/>
        <end position="643"/>
    </location>
</feature>
<dbReference type="SUPFAM" id="SSF50156">
    <property type="entry name" value="PDZ domain-like"/>
    <property type="match status" value="1"/>
</dbReference>
<dbReference type="Pfam" id="PF17820">
    <property type="entry name" value="PDZ_6"/>
    <property type="match status" value="1"/>
</dbReference>
<accession>A0AAD8TVC1</accession>
<name>A0AAD8TVC1_LOLMU</name>
<feature type="region of interest" description="Disordered" evidence="1">
    <location>
        <begin position="116"/>
        <end position="223"/>
    </location>
</feature>
<comment type="caution">
    <text evidence="3">The sequence shown here is derived from an EMBL/GenBank/DDBJ whole genome shotgun (WGS) entry which is preliminary data.</text>
</comment>
<sequence length="643" mass="71784">MEDLVDSSTDWSSSDSDDSDLDDLLLEDTTEMMMAIHGLKELEDRAKLLDQRRGSTMGRMCIPRNRALGHEMLMQDYFAESFRTATAEAAAASVPGDREGATGLLLARSTMPLAAAQEGEASVSRAPARRRGRCSTTDVAAEPRRGRSSTTAASAAAMPATTARSMALVRTRRKSSGSQSTQRKKRKRRAGSNQRSVKRKRTSEDEEEEEVSSAGSSPIRVPHIPDEVYQRFDDPDTWKTIQKAQADYDAKFDRRMTYPTLNVHMIRASMCVLDDPELVLDHESARKAVLCAAQSVVGISSSVGGKPLARGCGFWIDRDRKNKMGTFLTTSRLICTKSPSFNCWLGQEEYDLDAEVLVHLQGDIIEKAHLQYLQKHYDLAFFSVKVDQPVYIPSFNDGVKRANKVFELGRDESSFLRISYGVVKYLNPNLLERYHYMFVQGADPQHEYGNGGPLIDFDGKIVGMVNGNTRGSFIPSSILVKCLHLWKKFQRIPRPHLGMKFWSIKFIDLALSENILRMCNIDDGLIVKEVSEGSPAEKLGIRAGDVIKCFNGERISTTVELENMLLSKCEDESDNLNSEVDVELEVFHIRKFLWRNRTLTVNVSDDGEVVDPGVRYPFGKGTSVSSVSPSEPVDRAGQERHDG</sequence>